<evidence type="ECO:0000313" key="1">
    <source>
        <dbReference type="EMBL" id="SFC02259.1"/>
    </source>
</evidence>
<dbReference type="EMBL" id="FOLH01000002">
    <property type="protein sequence ID" value="SFC02259.1"/>
    <property type="molecule type" value="Genomic_DNA"/>
</dbReference>
<accession>A0A1I1FRS1</accession>
<dbReference type="STRING" id="1122252.SAMN05660443_1182"/>
<sequence>MAIDQRLIRDLSHANIHQDCESLVTLLETWNEKLLAKAFAWLFFQGCFSLNEIVDLLNALPYRHKMLVYSDLPVHLQALVLAKLRARGSQAAIRQKINTLT</sequence>
<name>A0A1I1FRS1_9GAMM</name>
<organism evidence="1 2">
    <name type="scientific">Marinospirillum celere</name>
    <dbReference type="NCBI Taxonomy" id="1122252"/>
    <lineage>
        <taxon>Bacteria</taxon>
        <taxon>Pseudomonadati</taxon>
        <taxon>Pseudomonadota</taxon>
        <taxon>Gammaproteobacteria</taxon>
        <taxon>Oceanospirillales</taxon>
        <taxon>Oceanospirillaceae</taxon>
        <taxon>Marinospirillum</taxon>
    </lineage>
</organism>
<protein>
    <submittedName>
        <fullName evidence="1">Uncharacterized protein</fullName>
    </submittedName>
</protein>
<dbReference type="RefSeq" id="WP_091960591.1">
    <property type="nucleotide sequence ID" value="NZ_FOLH01000002.1"/>
</dbReference>
<dbReference type="AlphaFoldDB" id="A0A1I1FRS1"/>
<evidence type="ECO:0000313" key="2">
    <source>
        <dbReference type="Proteomes" id="UP000199058"/>
    </source>
</evidence>
<reference evidence="1 2" key="1">
    <citation type="submission" date="2016-10" db="EMBL/GenBank/DDBJ databases">
        <authorList>
            <person name="de Groot N.N."/>
        </authorList>
    </citation>
    <scope>NUCLEOTIDE SEQUENCE [LARGE SCALE GENOMIC DNA]</scope>
    <source>
        <strain evidence="1 2">DSM 18438</strain>
    </source>
</reference>
<keyword evidence="2" id="KW-1185">Reference proteome</keyword>
<gene>
    <name evidence="1" type="ORF">SAMN05660443_1182</name>
</gene>
<dbReference type="Proteomes" id="UP000199058">
    <property type="component" value="Unassembled WGS sequence"/>
</dbReference>
<proteinExistence type="predicted"/>